<evidence type="ECO:0008006" key="3">
    <source>
        <dbReference type="Google" id="ProtNLM"/>
    </source>
</evidence>
<reference evidence="2" key="1">
    <citation type="journal article" date="2019" name="MBio">
        <title>Virus Genomes from Deep Sea Sediments Expand the Ocean Megavirome and Support Independent Origins of Viral Gigantism.</title>
        <authorList>
            <person name="Backstrom D."/>
            <person name="Yutin N."/>
            <person name="Jorgensen S.L."/>
            <person name="Dharamshi J."/>
            <person name="Homa F."/>
            <person name="Zaremba-Niedwiedzka K."/>
            <person name="Spang A."/>
            <person name="Wolf Y.I."/>
            <person name="Koonin E.V."/>
            <person name="Ettema T.J."/>
        </authorList>
    </citation>
    <scope>NUCLEOTIDE SEQUENCE</scope>
</reference>
<sequence length="83" mass="9962">MAEEELEKKEFDVLVSKSYAYIKKYVSDHPYLLYKGLPLIVAIYVLYPLIFTVWEWLPWIWSSYEICRKISPKILLKGLKFLT</sequence>
<keyword evidence="1" id="KW-1133">Transmembrane helix</keyword>
<keyword evidence="1" id="KW-0472">Membrane</keyword>
<protein>
    <recommendedName>
        <fullName evidence="3">Transmembrane protein</fullName>
    </recommendedName>
</protein>
<proteinExistence type="predicted"/>
<evidence type="ECO:0000313" key="2">
    <source>
        <dbReference type="EMBL" id="QBK86409.1"/>
    </source>
</evidence>
<keyword evidence="1" id="KW-0812">Transmembrane</keyword>
<name>A0A481YTK7_9VIRU</name>
<accession>A0A481YTK7</accession>
<feature type="transmembrane region" description="Helical" evidence="1">
    <location>
        <begin position="32"/>
        <end position="54"/>
    </location>
</feature>
<gene>
    <name evidence="2" type="ORF">LCMAC102_02040</name>
</gene>
<dbReference type="EMBL" id="MK500334">
    <property type="protein sequence ID" value="QBK86409.1"/>
    <property type="molecule type" value="Genomic_DNA"/>
</dbReference>
<evidence type="ECO:0000256" key="1">
    <source>
        <dbReference type="SAM" id="Phobius"/>
    </source>
</evidence>
<organism evidence="2">
    <name type="scientific">Marseillevirus LCMAC102</name>
    <dbReference type="NCBI Taxonomy" id="2506603"/>
    <lineage>
        <taxon>Viruses</taxon>
        <taxon>Varidnaviria</taxon>
        <taxon>Bamfordvirae</taxon>
        <taxon>Nucleocytoviricota</taxon>
        <taxon>Megaviricetes</taxon>
        <taxon>Pimascovirales</taxon>
        <taxon>Pimascovirales incertae sedis</taxon>
        <taxon>Marseilleviridae</taxon>
    </lineage>
</organism>